<dbReference type="EMBL" id="ULCI01000001">
    <property type="protein sequence ID" value="SYR26462.1"/>
    <property type="molecule type" value="Genomic_DNA"/>
</dbReference>
<dbReference type="Gene3D" id="3.20.20.80">
    <property type="entry name" value="Glycosidases"/>
    <property type="match status" value="1"/>
</dbReference>
<evidence type="ECO:0000313" key="2">
    <source>
        <dbReference type="EMBL" id="CEK42935.1"/>
    </source>
</evidence>
<dbReference type="InterPro" id="IPR051923">
    <property type="entry name" value="Glycosyl_Hydrolase_39"/>
</dbReference>
<feature type="chain" id="PRO_5042327284" evidence="1">
    <location>
        <begin position="25"/>
        <end position="412"/>
    </location>
</feature>
<dbReference type="Proteomes" id="UP000258253">
    <property type="component" value="Unassembled WGS sequence"/>
</dbReference>
<dbReference type="RefSeq" id="WP_020324376.1">
    <property type="nucleotide sequence ID" value="NZ_BDLH01000160.1"/>
</dbReference>
<accession>A0A0B6XKJ6</accession>
<dbReference type="PANTHER" id="PTHR12631">
    <property type="entry name" value="ALPHA-L-IDURONIDASE"/>
    <property type="match status" value="1"/>
</dbReference>
<evidence type="ECO:0000313" key="4">
    <source>
        <dbReference type="Proteomes" id="UP000258253"/>
    </source>
</evidence>
<proteinExistence type="predicted"/>
<keyword evidence="1" id="KW-0732">Signal</keyword>
<gene>
    <name evidence="3" type="ORF">SAMEA3538828_00117</name>
</gene>
<name>A0A0B6XKJ6_KLEPN</name>
<dbReference type="AlphaFoldDB" id="A0A0B6XKJ6"/>
<sequence length="412" mass="47885">MIIKFLFCFFIISVSLIFQPESQAAQIQDLVGINGSPNDSHLEQFNIKWVRIDFSWKNIEKAKGVYQWKKYDDLITEAHNKGYILLPILGYTPTWGTNGGQSSPPTEEKDWTDFISAVVNRYSRAPYNIKYYQIWNEPTKKAGFWKGSNEQFIDSIYIPAAKIIKKHGGKVVFGGWPISNSMSELVQILKISKAYTYTDIISFHYRSETGYREIYDNFIKNGPVAGIWQTEIGYTDKKYFLLTKYSKILSWVIDHDWNEKDKYKLFWYPFFSNRPNFQKAIYAANENKQFITNNGKELKIFLEVYTGGELQSIKSWTNDTISINKPFAVNVKGKKIVYAIFIDGNELSEKNIHYINKPGINVSSAEIYCANGKRTQYFDYSQDENKITLHFKKNIIKSICGDSAIYYTILKY</sequence>
<dbReference type="SUPFAM" id="SSF51445">
    <property type="entry name" value="(Trans)glycosidases"/>
    <property type="match status" value="1"/>
</dbReference>
<reference evidence="2" key="2">
    <citation type="submission" date="2015-02" db="EMBL/GenBank/DDBJ databases">
        <title>The capsule biosynthesis cluster of Klebsiella pneumoniae ST15 NDM-1 bearing Outbreak Lineage 1.</title>
        <authorList>
            <person name="Chung H."/>
            <person name="Baker S."/>
            <person name="Thomson N.R."/>
        </authorList>
    </citation>
    <scope>NUCLEOTIDE SEQUENCE</scope>
    <source>
        <strain evidence="2">ST15</strain>
    </source>
</reference>
<reference evidence="2" key="1">
    <citation type="submission" date="2014-12" db="EMBL/GenBank/DDBJ databases">
        <authorList>
            <person name="Aslett M."/>
        </authorList>
    </citation>
    <scope>NUCLEOTIDE SEQUENCE</scope>
    <source>
        <strain evidence="2">ST15</strain>
    </source>
</reference>
<feature type="signal peptide" evidence="1">
    <location>
        <begin position="1"/>
        <end position="24"/>
    </location>
</feature>
<dbReference type="InterPro" id="IPR017853">
    <property type="entry name" value="GH"/>
</dbReference>
<evidence type="ECO:0000313" key="3">
    <source>
        <dbReference type="EMBL" id="SYR26462.1"/>
    </source>
</evidence>
<dbReference type="GO" id="GO:0004553">
    <property type="term" value="F:hydrolase activity, hydrolyzing O-glycosyl compounds"/>
    <property type="evidence" value="ECO:0007669"/>
    <property type="project" value="TreeGrafter"/>
</dbReference>
<dbReference type="PATRIC" id="fig|573.1366.peg.3494"/>
<dbReference type="EMBL" id="LN714331">
    <property type="protein sequence ID" value="CEK42935.1"/>
    <property type="molecule type" value="Genomic_DNA"/>
</dbReference>
<organism evidence="2">
    <name type="scientific">Klebsiella pneumoniae</name>
    <dbReference type="NCBI Taxonomy" id="573"/>
    <lineage>
        <taxon>Bacteria</taxon>
        <taxon>Pseudomonadati</taxon>
        <taxon>Pseudomonadota</taxon>
        <taxon>Gammaproteobacteria</taxon>
        <taxon>Enterobacterales</taxon>
        <taxon>Enterobacteriaceae</taxon>
        <taxon>Klebsiella/Raoultella group</taxon>
        <taxon>Klebsiella</taxon>
        <taxon>Klebsiella pneumoniae complex</taxon>
    </lineage>
</organism>
<dbReference type="PANTHER" id="PTHR12631:SF10">
    <property type="entry name" value="BETA-XYLOSIDASE-LIKE PROTEIN-RELATED"/>
    <property type="match status" value="1"/>
</dbReference>
<reference evidence="3 4" key="3">
    <citation type="submission" date="2018-08" db="EMBL/GenBank/DDBJ databases">
        <authorList>
            <consortium name="Pathogen Informatics"/>
        </authorList>
    </citation>
    <scope>NUCLEOTIDE SEQUENCE [LARGE SCALE GENOMIC DNA]</scope>
    <source>
        <strain evidence="3 4">EuSCAPE_HU047</strain>
    </source>
</reference>
<evidence type="ECO:0000256" key="1">
    <source>
        <dbReference type="SAM" id="SignalP"/>
    </source>
</evidence>
<protein>
    <submittedName>
        <fullName evidence="3">Beta-xylosidase</fullName>
    </submittedName>
</protein>